<dbReference type="PANTHER" id="PTHR46746">
    <property type="entry name" value="KILLER CELL LECTIN-LIKE RECEPTOR SUBFAMILY F MEMBER 2"/>
    <property type="match status" value="1"/>
</dbReference>
<keyword evidence="1" id="KW-0430">Lectin</keyword>
<keyword evidence="2" id="KW-1015">Disulfide bond</keyword>
<dbReference type="AlphaFoldDB" id="A0A9N9RKY0"/>
<accession>A0A9N9RKY0</accession>
<dbReference type="SMART" id="SM00034">
    <property type="entry name" value="CLECT"/>
    <property type="match status" value="1"/>
</dbReference>
<keyword evidence="8" id="KW-1185">Reference proteome</keyword>
<evidence type="ECO:0000256" key="5">
    <source>
        <dbReference type="SAM" id="SignalP"/>
    </source>
</evidence>
<dbReference type="EMBL" id="OU895877">
    <property type="protein sequence ID" value="CAG9800140.1"/>
    <property type="molecule type" value="Genomic_DNA"/>
</dbReference>
<protein>
    <recommendedName>
        <fullName evidence="6">C-type lectin domain-containing protein</fullName>
    </recommendedName>
</protein>
<evidence type="ECO:0000256" key="2">
    <source>
        <dbReference type="ARBA" id="ARBA00023157"/>
    </source>
</evidence>
<dbReference type="PROSITE" id="PS50041">
    <property type="entry name" value="C_TYPE_LECTIN_2"/>
    <property type="match status" value="1"/>
</dbReference>
<keyword evidence="5" id="KW-0732">Signal</keyword>
<reference evidence="7" key="1">
    <citation type="submission" date="2022-01" db="EMBL/GenBank/DDBJ databases">
        <authorList>
            <person name="King R."/>
        </authorList>
    </citation>
    <scope>NUCLEOTIDE SEQUENCE</scope>
</reference>
<feature type="coiled-coil region" evidence="3">
    <location>
        <begin position="442"/>
        <end position="469"/>
    </location>
</feature>
<feature type="compositionally biased region" description="Low complexity" evidence="4">
    <location>
        <begin position="416"/>
        <end position="432"/>
    </location>
</feature>
<dbReference type="InterPro" id="IPR016187">
    <property type="entry name" value="CTDL_fold"/>
</dbReference>
<dbReference type="OrthoDB" id="6133475at2759"/>
<evidence type="ECO:0000256" key="3">
    <source>
        <dbReference type="SAM" id="Coils"/>
    </source>
</evidence>
<feature type="region of interest" description="Disordered" evidence="4">
    <location>
        <begin position="297"/>
        <end position="440"/>
    </location>
</feature>
<feature type="chain" id="PRO_5040230535" description="C-type lectin domain-containing protein" evidence="5">
    <location>
        <begin position="27"/>
        <end position="497"/>
    </location>
</feature>
<gene>
    <name evidence="7" type="ORF">CHIRRI_LOCUS3091</name>
</gene>
<feature type="signal peptide" evidence="5">
    <location>
        <begin position="1"/>
        <end position="26"/>
    </location>
</feature>
<organism evidence="7 8">
    <name type="scientific">Chironomus riparius</name>
    <dbReference type="NCBI Taxonomy" id="315576"/>
    <lineage>
        <taxon>Eukaryota</taxon>
        <taxon>Metazoa</taxon>
        <taxon>Ecdysozoa</taxon>
        <taxon>Arthropoda</taxon>
        <taxon>Hexapoda</taxon>
        <taxon>Insecta</taxon>
        <taxon>Pterygota</taxon>
        <taxon>Neoptera</taxon>
        <taxon>Endopterygota</taxon>
        <taxon>Diptera</taxon>
        <taxon>Nematocera</taxon>
        <taxon>Chironomoidea</taxon>
        <taxon>Chironomidae</taxon>
        <taxon>Chironominae</taxon>
        <taxon>Chironomus</taxon>
    </lineage>
</organism>
<feature type="compositionally biased region" description="Basic residues" evidence="4">
    <location>
        <begin position="321"/>
        <end position="332"/>
    </location>
</feature>
<reference evidence="7" key="2">
    <citation type="submission" date="2022-10" db="EMBL/GenBank/DDBJ databases">
        <authorList>
            <consortium name="ENA_rothamsted_submissions"/>
            <consortium name="culmorum"/>
            <person name="King R."/>
        </authorList>
    </citation>
    <scope>NUCLEOTIDE SEQUENCE</scope>
</reference>
<name>A0A9N9RKY0_9DIPT</name>
<feature type="compositionally biased region" description="Basic residues" evidence="4">
    <location>
        <begin position="360"/>
        <end position="375"/>
    </location>
</feature>
<dbReference type="SUPFAM" id="SSF56436">
    <property type="entry name" value="C-type lectin-like"/>
    <property type="match status" value="1"/>
</dbReference>
<sequence length="497" mass="58016">MMRNHNNQIVVILSLLFVVFNCGVNTQESDDIPAELQPHNQPSHRNNPQLTRAKRMYALCPPDFQKIGNDCFYMSKKKYNWLDAHFECKDRNSKLAEPMKFADRRLRKYLQNRDEMLGEKWIGGMYNHQQNKWKWGYNGGEMKYQAFDDGVEGSNLEYHCTVMDPHSEYKWTARKCTELHYFICQHRMSLVNEKQRQRVYTKWNETYPNQMANEVEVYVSTNGNNNNRSQFYRKRNRSGINRLSQVNNEVQKAETTSSTLAPDYLPYNVYSKLETFEQKPQEDIHPINSATNVGKELDQESLKQRKRHSLKLSGDVDLGLKKKKRTKGKKIEKKNQVDEIVPPQQSLIDENNKNDDSGRQHQHHKHHHHNHHHHPNNALPETEVKTDNDEEESKPIIELKPVLEFLTSPPEPVERTTASTTTTSTTVSSSTVGPAIIERTTMSELRKKLEEKAQRRERLKEKLAKLSPEERQAFLLMKQQRADARKKGFKIGSSSSS</sequence>
<dbReference type="Pfam" id="PF00059">
    <property type="entry name" value="Lectin_C"/>
    <property type="match status" value="1"/>
</dbReference>
<keyword evidence="3" id="KW-0175">Coiled coil</keyword>
<dbReference type="Proteomes" id="UP001153620">
    <property type="component" value="Chromosome 1"/>
</dbReference>
<evidence type="ECO:0000256" key="4">
    <source>
        <dbReference type="SAM" id="MobiDB-lite"/>
    </source>
</evidence>
<feature type="domain" description="C-type lectin" evidence="6">
    <location>
        <begin position="67"/>
        <end position="185"/>
    </location>
</feature>
<evidence type="ECO:0000313" key="7">
    <source>
        <dbReference type="EMBL" id="CAG9800140.1"/>
    </source>
</evidence>
<dbReference type="GO" id="GO:0030246">
    <property type="term" value="F:carbohydrate binding"/>
    <property type="evidence" value="ECO:0007669"/>
    <property type="project" value="UniProtKB-KW"/>
</dbReference>
<dbReference type="InterPro" id="IPR016186">
    <property type="entry name" value="C-type_lectin-like/link_sf"/>
</dbReference>
<dbReference type="PANTHER" id="PTHR46746:SF9">
    <property type="entry name" value="CD209 ANTIGEN-LIKE PROTEIN C-LIKE"/>
    <property type="match status" value="1"/>
</dbReference>
<evidence type="ECO:0000256" key="1">
    <source>
        <dbReference type="ARBA" id="ARBA00022734"/>
    </source>
</evidence>
<dbReference type="CDD" id="cd00037">
    <property type="entry name" value="CLECT"/>
    <property type="match status" value="1"/>
</dbReference>
<proteinExistence type="predicted"/>
<dbReference type="Gene3D" id="3.10.100.10">
    <property type="entry name" value="Mannose-Binding Protein A, subunit A"/>
    <property type="match status" value="1"/>
</dbReference>
<evidence type="ECO:0000313" key="8">
    <source>
        <dbReference type="Proteomes" id="UP001153620"/>
    </source>
</evidence>
<evidence type="ECO:0000259" key="6">
    <source>
        <dbReference type="PROSITE" id="PS50041"/>
    </source>
</evidence>
<dbReference type="InterPro" id="IPR001304">
    <property type="entry name" value="C-type_lectin-like"/>
</dbReference>
<feature type="compositionally biased region" description="Basic and acidic residues" evidence="4">
    <location>
        <begin position="382"/>
        <end position="397"/>
    </location>
</feature>
<feature type="compositionally biased region" description="Basic and acidic residues" evidence="4">
    <location>
        <begin position="350"/>
        <end position="359"/>
    </location>
</feature>
<dbReference type="InterPro" id="IPR051379">
    <property type="entry name" value="C-type_Lectin_Receptor_IMM"/>
</dbReference>